<dbReference type="GO" id="GO:0035312">
    <property type="term" value="F:5'-3' DNA exonuclease activity"/>
    <property type="evidence" value="ECO:0007669"/>
    <property type="project" value="TreeGrafter"/>
</dbReference>
<sequence>MYYDLHIHSCLSPCAEEEMTPNNICNMALLKGLDLIAVSDHNSCRQQPGMKDAAQQTGIRLLYGAELQSMEEVHILALFRNLEDSQKLQAWIDTVMPSVPNDPDYFGSEKILNGMDELIGIEERLLLVSLNAALEECIDAIHACSGIAVPAHVMGRENSIMNQLGFIPEDLDYDALEIRNEKEKEEVLSLHPWMKEEDTIWLIDSDAHRLVDISEREHQMSEETLESLWRKRL</sequence>
<proteinExistence type="predicted"/>
<comment type="caution">
    <text evidence="2">The sequence shown here is derived from an EMBL/GenBank/DDBJ whole genome shotgun (WGS) entry which is preliminary data.</text>
</comment>
<accession>A0A7X2NQC5</accession>
<dbReference type="RefSeq" id="WP_154502207.1">
    <property type="nucleotide sequence ID" value="NZ_VUMN01000001.1"/>
</dbReference>
<protein>
    <submittedName>
        <fullName evidence="2">PHP domain-containing protein</fullName>
    </submittedName>
</protein>
<dbReference type="Proteomes" id="UP000461880">
    <property type="component" value="Unassembled WGS sequence"/>
</dbReference>
<dbReference type="EMBL" id="VUMN01000001">
    <property type="protein sequence ID" value="MSS57463.1"/>
    <property type="molecule type" value="Genomic_DNA"/>
</dbReference>
<dbReference type="CDD" id="cd07432">
    <property type="entry name" value="PHP_HisPPase"/>
    <property type="match status" value="1"/>
</dbReference>
<dbReference type="Gene3D" id="3.20.20.140">
    <property type="entry name" value="Metal-dependent hydrolases"/>
    <property type="match status" value="1"/>
</dbReference>
<dbReference type="InterPro" id="IPR052018">
    <property type="entry name" value="PHP_domain"/>
</dbReference>
<evidence type="ECO:0000313" key="3">
    <source>
        <dbReference type="Proteomes" id="UP000461880"/>
    </source>
</evidence>
<dbReference type="SUPFAM" id="SSF89550">
    <property type="entry name" value="PHP domain-like"/>
    <property type="match status" value="1"/>
</dbReference>
<dbReference type="PANTHER" id="PTHR42924:SF3">
    <property type="entry name" value="POLYMERASE_HISTIDINOL PHOSPHATASE N-TERMINAL DOMAIN-CONTAINING PROTEIN"/>
    <property type="match status" value="1"/>
</dbReference>
<dbReference type="AlphaFoldDB" id="A0A7X2NQC5"/>
<dbReference type="InterPro" id="IPR016195">
    <property type="entry name" value="Pol/histidinol_Pase-like"/>
</dbReference>
<keyword evidence="3" id="KW-1185">Reference proteome</keyword>
<dbReference type="GO" id="GO:0004534">
    <property type="term" value="F:5'-3' RNA exonuclease activity"/>
    <property type="evidence" value="ECO:0007669"/>
    <property type="project" value="TreeGrafter"/>
</dbReference>
<reference evidence="2 3" key="1">
    <citation type="submission" date="2019-08" db="EMBL/GenBank/DDBJ databases">
        <title>In-depth cultivation of the pig gut microbiome towards novel bacterial diversity and tailored functional studies.</title>
        <authorList>
            <person name="Wylensek D."/>
            <person name="Hitch T.C.A."/>
            <person name="Clavel T."/>
        </authorList>
    </citation>
    <scope>NUCLEOTIDE SEQUENCE [LARGE SCALE GENOMIC DNA]</scope>
    <source>
        <strain evidence="2 3">Oil+RF-744-GAM-WT-6</strain>
    </source>
</reference>
<evidence type="ECO:0000259" key="1">
    <source>
        <dbReference type="Pfam" id="PF02811"/>
    </source>
</evidence>
<organism evidence="2 3">
    <name type="scientific">Stecheria intestinalis</name>
    <dbReference type="NCBI Taxonomy" id="2606630"/>
    <lineage>
        <taxon>Bacteria</taxon>
        <taxon>Bacillati</taxon>
        <taxon>Bacillota</taxon>
        <taxon>Erysipelotrichia</taxon>
        <taxon>Erysipelotrichales</taxon>
        <taxon>Erysipelotrichaceae</taxon>
        <taxon>Stecheria</taxon>
    </lineage>
</organism>
<gene>
    <name evidence="2" type="ORF">FYJ51_00860</name>
</gene>
<evidence type="ECO:0000313" key="2">
    <source>
        <dbReference type="EMBL" id="MSS57463.1"/>
    </source>
</evidence>
<feature type="domain" description="PHP" evidence="1">
    <location>
        <begin position="4"/>
        <end position="91"/>
    </location>
</feature>
<name>A0A7X2NQC5_9FIRM</name>
<dbReference type="InterPro" id="IPR004013">
    <property type="entry name" value="PHP_dom"/>
</dbReference>
<dbReference type="Pfam" id="PF02811">
    <property type="entry name" value="PHP"/>
    <property type="match status" value="1"/>
</dbReference>
<dbReference type="PANTHER" id="PTHR42924">
    <property type="entry name" value="EXONUCLEASE"/>
    <property type="match status" value="1"/>
</dbReference>